<feature type="binding site" evidence="9">
    <location>
        <position position="232"/>
    </location>
    <ligand>
        <name>ATP</name>
        <dbReference type="ChEBI" id="CHEBI:30616"/>
    </ligand>
</feature>
<feature type="domain" description="Protein kinase" evidence="11">
    <location>
        <begin position="203"/>
        <end position="459"/>
    </location>
</feature>
<dbReference type="AlphaFoldDB" id="A0ABD3EGI5"/>
<comment type="caution">
    <text evidence="12">The sequence shown here is derived from an EMBL/GenBank/DDBJ whole genome shotgun (WGS) entry which is preliminary data.</text>
</comment>
<keyword evidence="4 9" id="KW-0547">Nucleotide-binding</keyword>
<keyword evidence="5" id="KW-0418">Kinase</keyword>
<evidence type="ECO:0000256" key="6">
    <source>
        <dbReference type="ARBA" id="ARBA00022840"/>
    </source>
</evidence>
<dbReference type="Gene3D" id="1.10.510.10">
    <property type="entry name" value="Transferase(Phosphotransferase) domain 1"/>
    <property type="match status" value="1"/>
</dbReference>
<dbReference type="InterPro" id="IPR017441">
    <property type="entry name" value="Protein_kinase_ATP_BS"/>
</dbReference>
<organism evidence="12 13">
    <name type="scientific">Castilleja foliolosa</name>
    <dbReference type="NCBI Taxonomy" id="1961234"/>
    <lineage>
        <taxon>Eukaryota</taxon>
        <taxon>Viridiplantae</taxon>
        <taxon>Streptophyta</taxon>
        <taxon>Embryophyta</taxon>
        <taxon>Tracheophyta</taxon>
        <taxon>Spermatophyta</taxon>
        <taxon>Magnoliopsida</taxon>
        <taxon>eudicotyledons</taxon>
        <taxon>Gunneridae</taxon>
        <taxon>Pentapetalae</taxon>
        <taxon>asterids</taxon>
        <taxon>lamiids</taxon>
        <taxon>Lamiales</taxon>
        <taxon>Orobanchaceae</taxon>
        <taxon>Pedicularideae</taxon>
        <taxon>Castillejinae</taxon>
        <taxon>Castilleja</taxon>
    </lineage>
</organism>
<dbReference type="GO" id="GO:0005524">
    <property type="term" value="F:ATP binding"/>
    <property type="evidence" value="ECO:0007669"/>
    <property type="project" value="UniProtKB-UniRule"/>
</dbReference>
<proteinExistence type="inferred from homology"/>
<keyword evidence="13" id="KW-1185">Reference proteome</keyword>
<keyword evidence="6 9" id="KW-0067">ATP-binding</keyword>
<dbReference type="InterPro" id="IPR050538">
    <property type="entry name" value="MAP_kinase_kinase_kinase"/>
</dbReference>
<feature type="compositionally biased region" description="Basic and acidic residues" evidence="10">
    <location>
        <begin position="140"/>
        <end position="153"/>
    </location>
</feature>
<evidence type="ECO:0000256" key="2">
    <source>
        <dbReference type="ARBA" id="ARBA00012406"/>
    </source>
</evidence>
<dbReference type="InterPro" id="IPR000719">
    <property type="entry name" value="Prot_kinase_dom"/>
</dbReference>
<dbReference type="EMBL" id="JAVIJP010000005">
    <property type="protein sequence ID" value="KAL3653537.1"/>
    <property type="molecule type" value="Genomic_DNA"/>
</dbReference>
<evidence type="ECO:0000256" key="7">
    <source>
        <dbReference type="ARBA" id="ARBA00047559"/>
    </source>
</evidence>
<dbReference type="PANTHER" id="PTHR48016">
    <property type="entry name" value="MAP KINASE KINASE KINASE SSK2-RELATED-RELATED"/>
    <property type="match status" value="1"/>
</dbReference>
<evidence type="ECO:0000256" key="3">
    <source>
        <dbReference type="ARBA" id="ARBA00022679"/>
    </source>
</evidence>
<feature type="region of interest" description="Disordered" evidence="10">
    <location>
        <begin position="503"/>
        <end position="535"/>
    </location>
</feature>
<comment type="catalytic activity">
    <reaction evidence="7">
        <text>L-threonyl-[protein] + ATP = O-phospho-L-threonyl-[protein] + ADP + H(+)</text>
        <dbReference type="Rhea" id="RHEA:46608"/>
        <dbReference type="Rhea" id="RHEA-COMP:11060"/>
        <dbReference type="Rhea" id="RHEA-COMP:11605"/>
        <dbReference type="ChEBI" id="CHEBI:15378"/>
        <dbReference type="ChEBI" id="CHEBI:30013"/>
        <dbReference type="ChEBI" id="CHEBI:30616"/>
        <dbReference type="ChEBI" id="CHEBI:61977"/>
        <dbReference type="ChEBI" id="CHEBI:456216"/>
        <dbReference type="EC" id="2.7.11.25"/>
    </reaction>
</comment>
<dbReference type="PROSITE" id="PS00107">
    <property type="entry name" value="PROTEIN_KINASE_ATP"/>
    <property type="match status" value="1"/>
</dbReference>
<evidence type="ECO:0000259" key="11">
    <source>
        <dbReference type="PROSITE" id="PS50011"/>
    </source>
</evidence>
<dbReference type="GO" id="GO:0004709">
    <property type="term" value="F:MAP kinase kinase kinase activity"/>
    <property type="evidence" value="ECO:0007669"/>
    <property type="project" value="UniProtKB-EC"/>
</dbReference>
<evidence type="ECO:0000256" key="4">
    <source>
        <dbReference type="ARBA" id="ARBA00022741"/>
    </source>
</evidence>
<evidence type="ECO:0000256" key="8">
    <source>
        <dbReference type="ARBA" id="ARBA00048329"/>
    </source>
</evidence>
<comment type="similarity">
    <text evidence="1">Belongs to the protein kinase superfamily. STE Ser/Thr protein kinase family. MAP kinase kinase kinase subfamily.</text>
</comment>
<reference evidence="13" key="1">
    <citation type="journal article" date="2024" name="IScience">
        <title>Strigolactones Initiate the Formation of Haustorium-like Structures in Castilleja.</title>
        <authorList>
            <person name="Buerger M."/>
            <person name="Peterson D."/>
            <person name="Chory J."/>
        </authorList>
    </citation>
    <scope>NUCLEOTIDE SEQUENCE [LARGE SCALE GENOMIC DNA]</scope>
</reference>
<gene>
    <name evidence="12" type="ORF">CASFOL_003218</name>
</gene>
<evidence type="ECO:0000256" key="1">
    <source>
        <dbReference type="ARBA" id="ARBA00006529"/>
    </source>
</evidence>
<evidence type="ECO:0000313" key="12">
    <source>
        <dbReference type="EMBL" id="KAL3653537.1"/>
    </source>
</evidence>
<evidence type="ECO:0000256" key="10">
    <source>
        <dbReference type="SAM" id="MobiDB-lite"/>
    </source>
</evidence>
<feature type="region of interest" description="Disordered" evidence="10">
    <location>
        <begin position="51"/>
        <end position="110"/>
    </location>
</feature>
<dbReference type="Pfam" id="PF00069">
    <property type="entry name" value="Pkinase"/>
    <property type="match status" value="1"/>
</dbReference>
<feature type="compositionally biased region" description="Basic and acidic residues" evidence="10">
    <location>
        <begin position="87"/>
        <end position="105"/>
    </location>
</feature>
<feature type="region of interest" description="Disordered" evidence="10">
    <location>
        <begin position="140"/>
        <end position="202"/>
    </location>
</feature>
<dbReference type="PROSITE" id="PS50011">
    <property type="entry name" value="PROTEIN_KINASE_DOM"/>
    <property type="match status" value="1"/>
</dbReference>
<keyword evidence="3" id="KW-0808">Transferase</keyword>
<name>A0ABD3EGI5_9LAMI</name>
<dbReference type="EC" id="2.7.11.25" evidence="2"/>
<dbReference type="PANTHER" id="PTHR48016:SF45">
    <property type="entry name" value="OS04G0559800 PROTEIN"/>
    <property type="match status" value="1"/>
</dbReference>
<protein>
    <recommendedName>
        <fullName evidence="2">mitogen-activated protein kinase kinase kinase</fullName>
        <ecNumber evidence="2">2.7.11.25</ecNumber>
    </recommendedName>
</protein>
<dbReference type="Proteomes" id="UP001632038">
    <property type="component" value="Unassembled WGS sequence"/>
</dbReference>
<sequence>MSRNYDNWERLVAAVLKKEQLWQMFHSKSRSPSISSESSGFSLSLGLSSSIDDMPFSSSNPVSSVTDRKGDDNDGNGTAAVATPSRAIDKDQPPVETPARKRDLRIQVPKPQIQYYGVNSPKMATPIQSVKVHPRDVVVHSESRTNNRPDDAKQQSYPLPLPPEAISSSSPLPRPNSASSSPKVPSNSPEGAKGHKSPAGTSWKRGKLLGEGAFGNVYLGFNSEKGKMCAMKEFNLYSDGAKSLQSATLFGKEIALLSRLKHPNIVPYYGSEMVGDNLYIYYEYVSGGSIYMILQQYGKLGETAIRIYTQQILSGLAYLHSKGITHRDIRGHTILVDPTGVVKLSNFGIEKQIAGQTRPSLLMDSPYWMAPEVIMNPNTRNTAIDIWSLGCTVIEMATSKPPLSQYDRGVSLFNNRKHRELPTIPDHLSDEGKDFLRRCLQWDPLHRATASQLLEHPFVKSSSPVILPSFKLELPFVKSSSPVILPSPKLDLLSKRTRVPTFSGHPAPSIATPSEVTDHVKGHLKGKPQGDIFTPRNISNPVSPVGSPLPHPRSPLIGQNGVIQYPHLKRSLLPPETIRNLPKHTPGVNSPSYWDPNILRKVYSGDNDDSHHRKQLAFTATRKVRNK</sequence>
<feature type="compositionally biased region" description="Low complexity" evidence="10">
    <location>
        <begin position="175"/>
        <end position="189"/>
    </location>
</feature>
<evidence type="ECO:0000256" key="9">
    <source>
        <dbReference type="PROSITE-ProRule" id="PRU10141"/>
    </source>
</evidence>
<accession>A0ABD3EGI5</accession>
<dbReference type="InterPro" id="IPR011009">
    <property type="entry name" value="Kinase-like_dom_sf"/>
</dbReference>
<evidence type="ECO:0000256" key="5">
    <source>
        <dbReference type="ARBA" id="ARBA00022777"/>
    </source>
</evidence>
<dbReference type="SUPFAM" id="SSF56112">
    <property type="entry name" value="Protein kinase-like (PK-like)"/>
    <property type="match status" value="1"/>
</dbReference>
<comment type="catalytic activity">
    <reaction evidence="8">
        <text>L-seryl-[protein] + ATP = O-phospho-L-seryl-[protein] + ADP + H(+)</text>
        <dbReference type="Rhea" id="RHEA:17989"/>
        <dbReference type="Rhea" id="RHEA-COMP:9863"/>
        <dbReference type="Rhea" id="RHEA-COMP:11604"/>
        <dbReference type="ChEBI" id="CHEBI:15378"/>
        <dbReference type="ChEBI" id="CHEBI:29999"/>
        <dbReference type="ChEBI" id="CHEBI:30616"/>
        <dbReference type="ChEBI" id="CHEBI:83421"/>
        <dbReference type="ChEBI" id="CHEBI:456216"/>
        <dbReference type="EC" id="2.7.11.25"/>
    </reaction>
</comment>
<evidence type="ECO:0000313" key="13">
    <source>
        <dbReference type="Proteomes" id="UP001632038"/>
    </source>
</evidence>